<keyword evidence="3" id="KW-1185">Reference proteome</keyword>
<keyword evidence="1" id="KW-0812">Transmembrane</keyword>
<keyword evidence="1" id="KW-0472">Membrane</keyword>
<accession>A0ABQ5KU81</accession>
<dbReference type="EMBL" id="BQXS01011120">
    <property type="protein sequence ID" value="GKT36017.1"/>
    <property type="molecule type" value="Genomic_DNA"/>
</dbReference>
<organism evidence="2 3">
    <name type="scientific">Aduncisulcus paluster</name>
    <dbReference type="NCBI Taxonomy" id="2918883"/>
    <lineage>
        <taxon>Eukaryota</taxon>
        <taxon>Metamonada</taxon>
        <taxon>Carpediemonas-like organisms</taxon>
        <taxon>Aduncisulcus</taxon>
    </lineage>
</organism>
<reference evidence="2" key="1">
    <citation type="submission" date="2022-03" db="EMBL/GenBank/DDBJ databases">
        <title>Draft genome sequence of Aduncisulcus paluster, a free-living microaerophilic Fornicata.</title>
        <authorList>
            <person name="Yuyama I."/>
            <person name="Kume K."/>
            <person name="Tamura T."/>
            <person name="Inagaki Y."/>
            <person name="Hashimoto T."/>
        </authorList>
    </citation>
    <scope>NUCLEOTIDE SEQUENCE</scope>
    <source>
        <strain evidence="2">NY0171</strain>
    </source>
</reference>
<evidence type="ECO:0000313" key="2">
    <source>
        <dbReference type="EMBL" id="GKT36017.1"/>
    </source>
</evidence>
<name>A0ABQ5KU81_9EUKA</name>
<protein>
    <submittedName>
        <fullName evidence="2">Uncharacterized protein</fullName>
    </submittedName>
</protein>
<feature type="non-terminal residue" evidence="2">
    <location>
        <position position="1"/>
    </location>
</feature>
<evidence type="ECO:0000313" key="3">
    <source>
        <dbReference type="Proteomes" id="UP001057375"/>
    </source>
</evidence>
<evidence type="ECO:0000256" key="1">
    <source>
        <dbReference type="SAM" id="Phobius"/>
    </source>
</evidence>
<proteinExistence type="predicted"/>
<feature type="transmembrane region" description="Helical" evidence="1">
    <location>
        <begin position="727"/>
        <end position="750"/>
    </location>
</feature>
<comment type="caution">
    <text evidence="2">The sequence shown here is derived from an EMBL/GenBank/DDBJ whole genome shotgun (WGS) entry which is preliminary data.</text>
</comment>
<gene>
    <name evidence="2" type="ORF">ADUPG1_009058</name>
</gene>
<dbReference type="Proteomes" id="UP001057375">
    <property type="component" value="Unassembled WGS sequence"/>
</dbReference>
<sequence length="752" mass="83657">PAGSPLYLVVISLGSIFHESFPTSLSKQLTSNNSNIIPIILRLTLEQFDDTNPSWRQKSPYFARKAACTLNGMYFEVDVLQMKEGLEEEEVSVDIIHRFEYTQDAKQLIKIERDLENFFFAHCFSIFRYIGPQCDGSMCSIKDSGLNIPISMHIGIEPFLNSNVVRLIVPFPTIEGHFRGTTVFELNLAYFDTDLFTWSGVNRDLTYPFIINSDYLIYHPRNSIGVSIDDVEVIDGTFSLSIAALPLELNVDSGTKESAKLYSPDVSTGSVFEMSVSYFWQYPLDGLVIFFSVGDPDLIDISTSVTTACEGDDDGVCVPQYTNLQSSRFVWDGVSENTEDIWTTLVFEESSPRGAYSSLNHVGVHLPVSLSSEDIDSDLVEEITKCLHTDSCSSTIISSKNRNRAISLTFIDSILLEADEDRITDDVVCIAVSLNNIMHHYPLSYIPLDYTVLEQSWNAEAIAQPGSIIISAPILDFHDVMSVYISEAVEYNDAPFMVRSIALTYDSVVDILGSSLSDSTTTYLLLTHTGYVVASTNSDHNEMISESGSIFIGNLWPALGTTLVNESIFVTNDYFDYSSSNIISSYSFDSSLSSNEISLKTGSIMYYIEYSELSFSALCSNNGEYYSDSSDETPSIIVFSLPNVELVGIIVENTPDIDTCDEFEPEQASIAETFSISSLSHTAPYILQGTHVNILDAVIEAKETWIELSKFDSQCSLDMILAKNERLASWIFLVLSMSIVLIFTIVISLLSW</sequence>
<keyword evidence="1" id="KW-1133">Transmembrane helix</keyword>